<evidence type="ECO:0000256" key="1">
    <source>
        <dbReference type="ARBA" id="ARBA00022729"/>
    </source>
</evidence>
<dbReference type="Gene3D" id="6.10.250.3150">
    <property type="match status" value="1"/>
</dbReference>
<name>A0A1T5IKX3_9BACT</name>
<feature type="chain" id="PRO_5012029906" evidence="3">
    <location>
        <begin position="23"/>
        <end position="396"/>
    </location>
</feature>
<organism evidence="5 6">
    <name type="scientific">Ohtaekwangia koreensis</name>
    <dbReference type="NCBI Taxonomy" id="688867"/>
    <lineage>
        <taxon>Bacteria</taxon>
        <taxon>Pseudomonadati</taxon>
        <taxon>Bacteroidota</taxon>
        <taxon>Cytophagia</taxon>
        <taxon>Cytophagales</taxon>
        <taxon>Fulvivirgaceae</taxon>
        <taxon>Ohtaekwangia</taxon>
    </lineage>
</organism>
<evidence type="ECO:0000313" key="6">
    <source>
        <dbReference type="Proteomes" id="UP000190961"/>
    </source>
</evidence>
<dbReference type="RefSeq" id="WP_079684792.1">
    <property type="nucleotide sequence ID" value="NZ_FUZU01000001.1"/>
</dbReference>
<evidence type="ECO:0000313" key="5">
    <source>
        <dbReference type="EMBL" id="SKC39668.1"/>
    </source>
</evidence>
<dbReference type="InterPro" id="IPR050570">
    <property type="entry name" value="Cell_wall_metabolism_enzyme"/>
</dbReference>
<dbReference type="STRING" id="688867.SAMN05660236_0138"/>
<dbReference type="AlphaFoldDB" id="A0A1T5IKX3"/>
<feature type="coiled-coil region" evidence="2">
    <location>
        <begin position="22"/>
        <end position="116"/>
    </location>
</feature>
<dbReference type="EMBL" id="FUZU01000001">
    <property type="protein sequence ID" value="SKC39668.1"/>
    <property type="molecule type" value="Genomic_DNA"/>
</dbReference>
<feature type="signal peptide" evidence="3">
    <location>
        <begin position="1"/>
        <end position="22"/>
    </location>
</feature>
<reference evidence="5 6" key="1">
    <citation type="submission" date="2017-02" db="EMBL/GenBank/DDBJ databases">
        <authorList>
            <person name="Peterson S.W."/>
        </authorList>
    </citation>
    <scope>NUCLEOTIDE SEQUENCE [LARGE SCALE GENOMIC DNA]</scope>
    <source>
        <strain evidence="5 6">DSM 25262</strain>
    </source>
</reference>
<keyword evidence="1 3" id="KW-0732">Signal</keyword>
<proteinExistence type="predicted"/>
<keyword evidence="2" id="KW-0175">Coiled coil</keyword>
<dbReference type="OrthoDB" id="9815884at2"/>
<dbReference type="InterPro" id="IPR011055">
    <property type="entry name" value="Dup_hybrid_motif"/>
</dbReference>
<keyword evidence="6" id="KW-1185">Reference proteome</keyword>
<dbReference type="GO" id="GO:0004222">
    <property type="term" value="F:metalloendopeptidase activity"/>
    <property type="evidence" value="ECO:0007669"/>
    <property type="project" value="TreeGrafter"/>
</dbReference>
<feature type="coiled-coil region" evidence="2">
    <location>
        <begin position="178"/>
        <end position="240"/>
    </location>
</feature>
<evidence type="ECO:0000259" key="4">
    <source>
        <dbReference type="Pfam" id="PF01551"/>
    </source>
</evidence>
<accession>A0A1T5IKX3</accession>
<dbReference type="SUPFAM" id="SSF51261">
    <property type="entry name" value="Duplicated hybrid motif"/>
    <property type="match status" value="1"/>
</dbReference>
<dbReference type="Gene3D" id="2.70.70.10">
    <property type="entry name" value="Glucose Permease (Domain IIA)"/>
    <property type="match status" value="1"/>
</dbReference>
<feature type="domain" description="M23ase beta-sheet core" evidence="4">
    <location>
        <begin position="298"/>
        <end position="389"/>
    </location>
</feature>
<protein>
    <submittedName>
        <fullName evidence="5">Septal ring factor EnvC, activator of murein hydrolases AmiA and AmiB</fullName>
    </submittedName>
</protein>
<dbReference type="InterPro" id="IPR016047">
    <property type="entry name" value="M23ase_b-sheet_dom"/>
</dbReference>
<evidence type="ECO:0000256" key="2">
    <source>
        <dbReference type="SAM" id="Coils"/>
    </source>
</evidence>
<dbReference type="PANTHER" id="PTHR21666:SF289">
    <property type="entry name" value="L-ALA--D-GLU ENDOPEPTIDASE"/>
    <property type="match status" value="1"/>
</dbReference>
<dbReference type="CDD" id="cd12797">
    <property type="entry name" value="M23_peptidase"/>
    <property type="match status" value="1"/>
</dbReference>
<gene>
    <name evidence="5" type="ORF">SAMN05660236_0138</name>
</gene>
<evidence type="ECO:0000256" key="3">
    <source>
        <dbReference type="SAM" id="SignalP"/>
    </source>
</evidence>
<dbReference type="Pfam" id="PF01551">
    <property type="entry name" value="Peptidase_M23"/>
    <property type="match status" value="1"/>
</dbReference>
<dbReference type="Proteomes" id="UP000190961">
    <property type="component" value="Unassembled WGS sequence"/>
</dbReference>
<dbReference type="PANTHER" id="PTHR21666">
    <property type="entry name" value="PEPTIDASE-RELATED"/>
    <property type="match status" value="1"/>
</dbReference>
<sequence>MSAGKLAVVYILVTICCFQASAQKSKNQLQKEKQQNLEKIKETEKILSETSTKKKNSLGELNAVKQRIHEQEQLVNSIKGEVRILDSEIGENNDIIRALEDDLRKLKKEYAAMLFAAQKANNSTTRLTFLFSAESFDQLIMRLRYMEQYSETRKLQGEQIEKVAETLGGHVREIEVRRTEKNTLLSEEEKENENLDNLRKKQNTIVKSLEKEEKKLKKDLDATKKAVAQLDKLIEDIIREEMERASRSSKKTTEAVVALSSSFEQNKNKFPWPVSSGFVSQKFGRQNHPVLKGIIINNNGVNIQTKEDEKVKCIFEGEVSRIAFIQTMGNTVIIKHGDYLTVYAGLKEVFVRSGQKVNTNQDIGRIFSNSEGVSELRFQIFKNTTALDPQTWLKNM</sequence>
<keyword evidence="5" id="KW-0378">Hydrolase</keyword>